<keyword evidence="1" id="KW-0472">Membrane</keyword>
<reference evidence="2 3" key="1">
    <citation type="submission" date="2017-04" db="EMBL/GenBank/DDBJ databases">
        <title>Complete Genome Sequence of Bacillus thuringiensis type Strain ATCC 10792.</title>
        <authorList>
            <person name="Oh D.-H."/>
            <person name="Park B.-J."/>
            <person name="Shuai W."/>
            <person name="Chelliah R."/>
        </authorList>
    </citation>
    <scope>NUCLEOTIDE SEQUENCE [LARGE SCALE GENOMIC DNA]</scope>
    <source>
        <strain evidence="2 3">ATCC 10792</strain>
        <plasmid evidence="2 3">poh2</plasmid>
    </source>
</reference>
<sequence>MNMKKINNMSLIERPIHNIKQIDWGAVVWIGVFFVIPMTFWVFPAQARMGLIEAITYLFSLDFYTEPTVSTNIVSGMQNKTYLLLNIGKVILWIWTIIIVLRFLFKKPNEIKS</sequence>
<protein>
    <submittedName>
        <fullName evidence="2">Uncharacterized protein</fullName>
    </submittedName>
</protein>
<dbReference type="EMBL" id="CP021063">
    <property type="protein sequence ID" value="ARP61598.1"/>
    <property type="molecule type" value="Genomic_DNA"/>
</dbReference>
<keyword evidence="1" id="KW-0812">Transmembrane</keyword>
<organism evidence="2 3">
    <name type="scientific">Bacillus thuringiensis</name>
    <dbReference type="NCBI Taxonomy" id="1428"/>
    <lineage>
        <taxon>Bacteria</taxon>
        <taxon>Bacillati</taxon>
        <taxon>Bacillota</taxon>
        <taxon>Bacilli</taxon>
        <taxon>Bacillales</taxon>
        <taxon>Bacillaceae</taxon>
        <taxon>Bacillus</taxon>
        <taxon>Bacillus cereus group</taxon>
    </lineage>
</organism>
<dbReference type="RefSeq" id="WP_003274323.1">
    <property type="nucleotide sequence ID" value="NZ_CM010226.1"/>
</dbReference>
<geneLocation type="plasmid" evidence="2 3">
    <name>poh2</name>
</geneLocation>
<accession>A0A1W6WYG3</accession>
<evidence type="ECO:0000256" key="1">
    <source>
        <dbReference type="SAM" id="Phobius"/>
    </source>
</evidence>
<feature type="transmembrane region" description="Helical" evidence="1">
    <location>
        <begin position="21"/>
        <end position="43"/>
    </location>
</feature>
<feature type="transmembrane region" description="Helical" evidence="1">
    <location>
        <begin position="82"/>
        <end position="105"/>
    </location>
</feature>
<name>A0A1W6WYG3_BACTU</name>
<evidence type="ECO:0000313" key="3">
    <source>
        <dbReference type="Proteomes" id="UP000194143"/>
    </source>
</evidence>
<gene>
    <name evidence="2" type="ORF">CAB88_31810</name>
</gene>
<keyword evidence="1" id="KW-1133">Transmembrane helix</keyword>
<dbReference type="GeneID" id="67466849"/>
<dbReference type="Proteomes" id="UP000194143">
    <property type="component" value="Plasmid poh2"/>
</dbReference>
<proteinExistence type="predicted"/>
<keyword evidence="3" id="KW-1185">Reference proteome</keyword>
<dbReference type="AlphaFoldDB" id="A0A1W6WYG3"/>
<evidence type="ECO:0000313" key="2">
    <source>
        <dbReference type="EMBL" id="ARP61598.1"/>
    </source>
</evidence>
<keyword evidence="2" id="KW-0614">Plasmid</keyword>